<dbReference type="Gene3D" id="1.25.40.10">
    <property type="entry name" value="Tetratricopeptide repeat domain"/>
    <property type="match status" value="1"/>
</dbReference>
<name>A0AA36JNL1_9DINO</name>
<comment type="caution">
    <text evidence="2">The sequence shown here is derived from an EMBL/GenBank/DDBJ whole genome shotgun (WGS) entry which is preliminary data.</text>
</comment>
<evidence type="ECO:0000313" key="2">
    <source>
        <dbReference type="EMBL" id="CAJ1408882.1"/>
    </source>
</evidence>
<dbReference type="Proteomes" id="UP001178507">
    <property type="component" value="Unassembled WGS sequence"/>
</dbReference>
<keyword evidence="1" id="KW-0175">Coiled coil</keyword>
<dbReference type="AlphaFoldDB" id="A0AA36JNL1"/>
<feature type="coiled-coil region" evidence="1">
    <location>
        <begin position="731"/>
        <end position="758"/>
    </location>
</feature>
<dbReference type="SUPFAM" id="SSF48452">
    <property type="entry name" value="TPR-like"/>
    <property type="match status" value="1"/>
</dbReference>
<dbReference type="InterPro" id="IPR011990">
    <property type="entry name" value="TPR-like_helical_dom_sf"/>
</dbReference>
<organism evidence="2 3">
    <name type="scientific">Effrenium voratum</name>
    <dbReference type="NCBI Taxonomy" id="2562239"/>
    <lineage>
        <taxon>Eukaryota</taxon>
        <taxon>Sar</taxon>
        <taxon>Alveolata</taxon>
        <taxon>Dinophyceae</taxon>
        <taxon>Suessiales</taxon>
        <taxon>Symbiodiniaceae</taxon>
        <taxon>Effrenium</taxon>
    </lineage>
</organism>
<dbReference type="EMBL" id="CAUJNA010003738">
    <property type="protein sequence ID" value="CAJ1408882.1"/>
    <property type="molecule type" value="Genomic_DNA"/>
</dbReference>
<sequence length="773" mass="83041">MESRAQDGLRLRKGALRIQRWPSHGVLSKAGFSESGLCGPGGPGRKPKPGMCRGGLAFSSPGWKDAETVRGRPSTASGALRPAARLAVAEASTSRVVLPGPEALQRSRLELESWTCFPDLPGLRPGRQAAERLMAALAQAPGGADLEAKPRVLLMSALGCCLEYLGLSDEAASLFARCLVEDPGNPLHAYNRGAANLRLGHFAAACRDLDLAVSLCLAKNLQPPVQMLLRRALAGSRLPERQAEVWADFELARRRLAFPELGVPEICRSLAREPVASFAEYRRKILGQAEDKKHWAVMMLARTYGRPEESQRVTQVELSALLELLDPALNLQPDRLRQQLHEISAHFVPPGQPLLPSQSWFCLLRGELRVVRFAAPLGLTAKEPALTLEDVAMLKAPSSFWGALQGPQQDGWLVAAPSGATALRIPLGPFRRLFAGEKKDGGSTLTCSQHEVAVFAAACDAEGEAQSRSRLASSGEVSSQLSSRTANLVHEASWQPWEEFRDDRESNSLAQEAKVASYGPVLTPRPLIDGTLSSTRSTLLVPRYDSRTGVEEVTSPGCEISSGSEASTVAVPHFPRPVLSGSSRATQTEADVEDVSAALGGSRMDSLHQLVAKRAMDVEENDRPPSEPSIEDDVKVAEMILRPVSESLERLRVSIEASTPRLEAAKLPSPSALSARSASPSPIFHPANSWEAEVQTAAPGGVSVREEVISEALQSSHRSADIEVSKAPVLAEVCLEVLSQLESELSNLEAIVAAVEGAKQLVGRTSPKRERAA</sequence>
<keyword evidence="3" id="KW-1185">Reference proteome</keyword>
<accession>A0AA36JNL1</accession>
<reference evidence="2" key="1">
    <citation type="submission" date="2023-08" db="EMBL/GenBank/DDBJ databases">
        <authorList>
            <person name="Chen Y."/>
            <person name="Shah S."/>
            <person name="Dougan E. K."/>
            <person name="Thang M."/>
            <person name="Chan C."/>
        </authorList>
    </citation>
    <scope>NUCLEOTIDE SEQUENCE</scope>
</reference>
<proteinExistence type="predicted"/>
<gene>
    <name evidence="2" type="ORF">EVOR1521_LOCUS30116</name>
</gene>
<evidence type="ECO:0000313" key="3">
    <source>
        <dbReference type="Proteomes" id="UP001178507"/>
    </source>
</evidence>
<evidence type="ECO:0000256" key="1">
    <source>
        <dbReference type="SAM" id="Coils"/>
    </source>
</evidence>
<protein>
    <submittedName>
        <fullName evidence="2">Uncharacterized protein</fullName>
    </submittedName>
</protein>